<gene>
    <name evidence="2" type="ORF">IAB08_05705</name>
</gene>
<proteinExistence type="predicted"/>
<dbReference type="SUPFAM" id="SSF56935">
    <property type="entry name" value="Porins"/>
    <property type="match status" value="1"/>
</dbReference>
<name>A0A9D9GZG4_9BACT</name>
<sequence length="511" mass="56887">MRTIKYIGLVKSIGFAALCLCGFGRVQAQTDADLLRYSMLNPIGTARYNAMGGAFGALGANFTALSTNPAGIGFYTRHELSLTGGWLNQNGKSEYYGEKNTIDASQVVMPQGGGVFCINQGGAVKFQAAFGANRLKDFNSSSYAKGINNESSYMEYVAAQSAGYDFAVRDQYAAHLGNLAYQTGLMDYEDTVSMLYDPLLGPGMGLTQRHVLREYGNITEMVFSFGGNWRDMLYFGATMGVPVVDYQQESIVGESSDATLEFHNEVFPPKNIRFNAYEFNQDLNVTGTGINLKLGLIYKPVHFFRVGLAFHTPTHYWLRERATVQVNTDMSYPLGDGSFLTNQSSYGYEDRYEVITPAKGVLSLGFLIKNFGAIGIEGELTDYRKMRLDVGDIDYENQIQSVLDENYKLAGVVRVGTEWRFSILSIRAGYIWQSCPYTNQTLRDNWYNHTATAGLGLTLGRWNLDFGFMADLGKRTDDFYYLTDQYGASLVNPASLKLAKYVYTFTLGVRF</sequence>
<dbReference type="Gene3D" id="2.40.160.60">
    <property type="entry name" value="Outer membrane protein transport protein (OMPP1/FadL/TodX)"/>
    <property type="match status" value="1"/>
</dbReference>
<evidence type="ECO:0000256" key="1">
    <source>
        <dbReference type="SAM" id="SignalP"/>
    </source>
</evidence>
<reference evidence="2" key="1">
    <citation type="submission" date="2020-10" db="EMBL/GenBank/DDBJ databases">
        <authorList>
            <person name="Gilroy R."/>
        </authorList>
    </citation>
    <scope>NUCLEOTIDE SEQUENCE</scope>
    <source>
        <strain evidence="2">2889</strain>
    </source>
</reference>
<feature type="chain" id="PRO_5038964145" description="Outer membrane protein transport protein (OMPP1/FadL/TodX)" evidence="1">
    <location>
        <begin position="29"/>
        <end position="511"/>
    </location>
</feature>
<dbReference type="AlphaFoldDB" id="A0A9D9GZG4"/>
<reference evidence="2" key="2">
    <citation type="journal article" date="2021" name="PeerJ">
        <title>Extensive microbial diversity within the chicken gut microbiome revealed by metagenomics and culture.</title>
        <authorList>
            <person name="Gilroy R."/>
            <person name="Ravi A."/>
            <person name="Getino M."/>
            <person name="Pursley I."/>
            <person name="Horton D.L."/>
            <person name="Alikhan N.F."/>
            <person name="Baker D."/>
            <person name="Gharbi K."/>
            <person name="Hall N."/>
            <person name="Watson M."/>
            <person name="Adriaenssens E.M."/>
            <person name="Foster-Nyarko E."/>
            <person name="Jarju S."/>
            <person name="Secka A."/>
            <person name="Antonio M."/>
            <person name="Oren A."/>
            <person name="Chaudhuri R.R."/>
            <person name="La Ragione R."/>
            <person name="Hildebrand F."/>
            <person name="Pallen M.J."/>
        </authorList>
    </citation>
    <scope>NUCLEOTIDE SEQUENCE</scope>
    <source>
        <strain evidence="2">2889</strain>
    </source>
</reference>
<dbReference type="EMBL" id="JADIMZ010000087">
    <property type="protein sequence ID" value="MBO8432770.1"/>
    <property type="molecule type" value="Genomic_DNA"/>
</dbReference>
<evidence type="ECO:0000313" key="2">
    <source>
        <dbReference type="EMBL" id="MBO8432770.1"/>
    </source>
</evidence>
<accession>A0A9D9GZG4</accession>
<keyword evidence="1" id="KW-0732">Signal</keyword>
<evidence type="ECO:0008006" key="4">
    <source>
        <dbReference type="Google" id="ProtNLM"/>
    </source>
</evidence>
<dbReference type="Proteomes" id="UP000823612">
    <property type="component" value="Unassembled WGS sequence"/>
</dbReference>
<protein>
    <recommendedName>
        <fullName evidence="4">Outer membrane protein transport protein (OMPP1/FadL/TodX)</fullName>
    </recommendedName>
</protein>
<evidence type="ECO:0000313" key="3">
    <source>
        <dbReference type="Proteomes" id="UP000823612"/>
    </source>
</evidence>
<feature type="signal peptide" evidence="1">
    <location>
        <begin position="1"/>
        <end position="28"/>
    </location>
</feature>
<organism evidence="2 3">
    <name type="scientific">Candidatus Pullibacteroides excrementavium</name>
    <dbReference type="NCBI Taxonomy" id="2840905"/>
    <lineage>
        <taxon>Bacteria</taxon>
        <taxon>Pseudomonadati</taxon>
        <taxon>Bacteroidota</taxon>
        <taxon>Bacteroidia</taxon>
        <taxon>Bacteroidales</taxon>
        <taxon>Candidatus Pullibacteroides</taxon>
    </lineage>
</organism>
<comment type="caution">
    <text evidence="2">The sequence shown here is derived from an EMBL/GenBank/DDBJ whole genome shotgun (WGS) entry which is preliminary data.</text>
</comment>